<reference evidence="4" key="1">
    <citation type="submission" date="2020-07" db="EMBL/GenBank/DDBJ databases">
        <title>Ethylene signaling mediates host invasion by parasitic plants.</title>
        <authorList>
            <person name="Yoshida S."/>
        </authorList>
    </citation>
    <scope>NUCLEOTIDE SEQUENCE</scope>
    <source>
        <strain evidence="4">Okayama</strain>
    </source>
</reference>
<comment type="catalytic activity">
    <reaction evidence="2">
        <text>3-hydroxy-2-methylpropanoyl-CoA + H2O = 3-hydroxy-2-methylpropanoate + CoA + H(+)</text>
        <dbReference type="Rhea" id="RHEA:20888"/>
        <dbReference type="ChEBI" id="CHEBI:11805"/>
        <dbReference type="ChEBI" id="CHEBI:15377"/>
        <dbReference type="ChEBI" id="CHEBI:15378"/>
        <dbReference type="ChEBI" id="CHEBI:57287"/>
        <dbReference type="ChEBI" id="CHEBI:57340"/>
        <dbReference type="EC" id="3.1.2.4"/>
    </reaction>
</comment>
<dbReference type="InterPro" id="IPR032259">
    <property type="entry name" value="HIBYL-CoA-H"/>
</dbReference>
<name>A0A830C4A9_9LAMI</name>
<comment type="similarity">
    <text evidence="2">Belongs to the enoyl-CoA hydratase/isomerase family.</text>
</comment>
<feature type="domain" description="Enoyl-CoA hydratase/isomerase" evidence="3">
    <location>
        <begin position="2"/>
        <end position="227"/>
    </location>
</feature>
<comment type="caution">
    <text evidence="4">The sequence shown here is derived from an EMBL/GenBank/DDBJ whole genome shotgun (WGS) entry which is preliminary data.</text>
</comment>
<proteinExistence type="inferred from homology"/>
<dbReference type="InterPro" id="IPR029045">
    <property type="entry name" value="ClpP/crotonase-like_dom_sf"/>
</dbReference>
<dbReference type="PANTHER" id="PTHR43176:SF4">
    <property type="entry name" value="3-HYDROXYISOBUTYRYL-COA HYDROLASE-LIKE PROTEIN 1, MITOCHONDRIAL"/>
    <property type="match status" value="1"/>
</dbReference>
<evidence type="ECO:0000313" key="4">
    <source>
        <dbReference type="EMBL" id="GFP91114.1"/>
    </source>
</evidence>
<accession>A0A830C4A9</accession>
<organism evidence="4 5">
    <name type="scientific">Phtheirospermum japonicum</name>
    <dbReference type="NCBI Taxonomy" id="374723"/>
    <lineage>
        <taxon>Eukaryota</taxon>
        <taxon>Viridiplantae</taxon>
        <taxon>Streptophyta</taxon>
        <taxon>Embryophyta</taxon>
        <taxon>Tracheophyta</taxon>
        <taxon>Spermatophyta</taxon>
        <taxon>Magnoliopsida</taxon>
        <taxon>eudicotyledons</taxon>
        <taxon>Gunneridae</taxon>
        <taxon>Pentapetalae</taxon>
        <taxon>asterids</taxon>
        <taxon>lamiids</taxon>
        <taxon>Lamiales</taxon>
        <taxon>Orobanchaceae</taxon>
        <taxon>Orobanchaceae incertae sedis</taxon>
        <taxon>Phtheirospermum</taxon>
    </lineage>
</organism>
<dbReference type="EC" id="3.1.2.4" evidence="2"/>
<dbReference type="AlphaFoldDB" id="A0A830C4A9"/>
<dbReference type="InterPro" id="IPR045004">
    <property type="entry name" value="ECH_dom"/>
</dbReference>
<evidence type="ECO:0000256" key="2">
    <source>
        <dbReference type="RuleBase" id="RU369070"/>
    </source>
</evidence>
<dbReference type="GO" id="GO:0003860">
    <property type="term" value="F:3-hydroxyisobutyryl-CoA hydrolase activity"/>
    <property type="evidence" value="ECO:0007669"/>
    <property type="project" value="UniProtKB-UniRule"/>
</dbReference>
<keyword evidence="1 2" id="KW-0378">Hydrolase</keyword>
<dbReference type="EMBL" id="BMAC01000235">
    <property type="protein sequence ID" value="GFP91114.1"/>
    <property type="molecule type" value="Genomic_DNA"/>
</dbReference>
<comment type="function">
    <text evidence="2">Hydrolyzes 3-hydroxyisobutyryl-CoA (HIBYL-CoA), a saline catabolite. Has high activity toward isobutyryl-CoA. Could be an isobutyryl-CoA dehydrogenase that functions in valine catabolism.</text>
</comment>
<dbReference type="Proteomes" id="UP000653305">
    <property type="component" value="Unassembled WGS sequence"/>
</dbReference>
<dbReference type="OrthoDB" id="16820at2759"/>
<evidence type="ECO:0000259" key="3">
    <source>
        <dbReference type="Pfam" id="PF16113"/>
    </source>
</evidence>
<dbReference type="SUPFAM" id="SSF52096">
    <property type="entry name" value="ClpP/crotonase"/>
    <property type="match status" value="1"/>
</dbReference>
<evidence type="ECO:0000256" key="1">
    <source>
        <dbReference type="ARBA" id="ARBA00022801"/>
    </source>
</evidence>
<dbReference type="Gene3D" id="3.90.226.10">
    <property type="entry name" value="2-enoyl-CoA Hydratase, Chain A, domain 1"/>
    <property type="match status" value="1"/>
</dbReference>
<evidence type="ECO:0000313" key="5">
    <source>
        <dbReference type="Proteomes" id="UP000653305"/>
    </source>
</evidence>
<keyword evidence="5" id="KW-1185">Reference proteome</keyword>
<dbReference type="Pfam" id="PF16113">
    <property type="entry name" value="ECH_2"/>
    <property type="match status" value="1"/>
</dbReference>
<gene>
    <name evidence="4" type="ORF">PHJA_001255400</name>
</gene>
<comment type="pathway">
    <text evidence="2">Amino-acid degradation; L-valine degradation.</text>
</comment>
<dbReference type="PANTHER" id="PTHR43176">
    <property type="entry name" value="3-HYDROXYISOBUTYRYL-COA HYDROLASE-RELATED"/>
    <property type="match status" value="1"/>
</dbReference>
<sequence length="260" mass="29011">IFSTPETLIGLHPDGGASFYLSHLPGHLGEYLAMTGDKINGAEMLSCGLATHYSLTTKLPLIEKKLGNLVTGGDPYAIDNCLASFNDPVCFDQTSVIHRIETVDKCFSHDTVEEIIDSLENEAAKTNDAWCVSTLKELNEVAPLSLKVALRSVNASMCDWQIREGRFQSLEQCLVREYRMTVQAISRQTTGDFFEGVRAKLVDKDFAPKWDPPSLEHVSQDMVDQYFSPLSQYEPDLELPTKKPEQFTEVLVEKYGAVNL</sequence>
<feature type="non-terminal residue" evidence="4">
    <location>
        <position position="1"/>
    </location>
</feature>
<protein>
    <recommendedName>
        <fullName evidence="2">3-hydroxyisobutyryl-CoA hydrolase</fullName>
        <shortName evidence="2">HIB-CoA hydrolase</shortName>
        <shortName evidence="2">HIBYL-CoA-H</shortName>
        <ecNumber evidence="2">3.1.2.4</ecNumber>
    </recommendedName>
    <alternativeName>
        <fullName evidence="2">3-hydroxyisobutyryl-coenzyme A hydrolase</fullName>
    </alternativeName>
</protein>
<dbReference type="GO" id="GO:0006574">
    <property type="term" value="P:L-valine catabolic process"/>
    <property type="evidence" value="ECO:0007669"/>
    <property type="project" value="UniProtKB-UniRule"/>
</dbReference>